<accession>A0AAD7WSP3</accession>
<evidence type="ECO:0000313" key="3">
    <source>
        <dbReference type="Proteomes" id="UP001221898"/>
    </source>
</evidence>
<gene>
    <name evidence="2" type="ORF">AAFF_G00268760</name>
</gene>
<name>A0AAD7WSP3_9TELE</name>
<proteinExistence type="predicted"/>
<reference evidence="2" key="1">
    <citation type="journal article" date="2023" name="Science">
        <title>Genome structures resolve the early diversification of teleost fishes.</title>
        <authorList>
            <person name="Parey E."/>
            <person name="Louis A."/>
            <person name="Montfort J."/>
            <person name="Bouchez O."/>
            <person name="Roques C."/>
            <person name="Iampietro C."/>
            <person name="Lluch J."/>
            <person name="Castinel A."/>
            <person name="Donnadieu C."/>
            <person name="Desvignes T."/>
            <person name="Floi Bucao C."/>
            <person name="Jouanno E."/>
            <person name="Wen M."/>
            <person name="Mejri S."/>
            <person name="Dirks R."/>
            <person name="Jansen H."/>
            <person name="Henkel C."/>
            <person name="Chen W.J."/>
            <person name="Zahm M."/>
            <person name="Cabau C."/>
            <person name="Klopp C."/>
            <person name="Thompson A.W."/>
            <person name="Robinson-Rechavi M."/>
            <person name="Braasch I."/>
            <person name="Lecointre G."/>
            <person name="Bobe J."/>
            <person name="Postlethwait J.H."/>
            <person name="Berthelot C."/>
            <person name="Roest Crollius H."/>
            <person name="Guiguen Y."/>
        </authorList>
    </citation>
    <scope>NUCLEOTIDE SEQUENCE</scope>
    <source>
        <strain evidence="2">NC1722</strain>
    </source>
</reference>
<dbReference type="Proteomes" id="UP001221898">
    <property type="component" value="Unassembled WGS sequence"/>
</dbReference>
<sequence>MATPHSKWFLCVFGHGLPEPWRMWFAASAQESSERFAAYIFSHEWNERRRTKGSPGPTEALRGHLSGCRGVPLSLRALGAKRGEDRDKISALSPLRHAMGRTA</sequence>
<dbReference type="AlphaFoldDB" id="A0AAD7WSP3"/>
<protein>
    <submittedName>
        <fullName evidence="2">Uncharacterized protein</fullName>
    </submittedName>
</protein>
<comment type="caution">
    <text evidence="2">The sequence shown here is derived from an EMBL/GenBank/DDBJ whole genome shotgun (WGS) entry which is preliminary data.</text>
</comment>
<keyword evidence="3" id="KW-1185">Reference proteome</keyword>
<evidence type="ECO:0000313" key="2">
    <source>
        <dbReference type="EMBL" id="KAJ8407832.1"/>
    </source>
</evidence>
<evidence type="ECO:0000256" key="1">
    <source>
        <dbReference type="SAM" id="MobiDB-lite"/>
    </source>
</evidence>
<organism evidence="2 3">
    <name type="scientific">Aldrovandia affinis</name>
    <dbReference type="NCBI Taxonomy" id="143900"/>
    <lineage>
        <taxon>Eukaryota</taxon>
        <taxon>Metazoa</taxon>
        <taxon>Chordata</taxon>
        <taxon>Craniata</taxon>
        <taxon>Vertebrata</taxon>
        <taxon>Euteleostomi</taxon>
        <taxon>Actinopterygii</taxon>
        <taxon>Neopterygii</taxon>
        <taxon>Teleostei</taxon>
        <taxon>Notacanthiformes</taxon>
        <taxon>Halosauridae</taxon>
        <taxon>Aldrovandia</taxon>
    </lineage>
</organism>
<dbReference type="EMBL" id="JAINUG010000037">
    <property type="protein sequence ID" value="KAJ8407832.1"/>
    <property type="molecule type" value="Genomic_DNA"/>
</dbReference>
<feature type="region of interest" description="Disordered" evidence="1">
    <location>
        <begin position="83"/>
        <end position="103"/>
    </location>
</feature>